<reference evidence="1 2" key="1">
    <citation type="submission" date="2019-03" db="EMBL/GenBank/DDBJ databases">
        <title>Genomic Encyclopedia of Type Strains, Phase IV (KMG-IV): sequencing the most valuable type-strain genomes for metagenomic binning, comparative biology and taxonomic classification.</title>
        <authorList>
            <person name="Goeker M."/>
        </authorList>
    </citation>
    <scope>NUCLEOTIDE SEQUENCE [LARGE SCALE GENOMIC DNA]</scope>
    <source>
        <strain evidence="1 2">DSM 21667</strain>
    </source>
</reference>
<sequence>MIEAMIMLVVVGTCAIVWQDVLRARDRAIAASRELCARAGVQLLDQSVSLRRLSLARLRGGGIGLRRQYTFEVSTNGSDRHRGSLHYEGRRLDNFSLPLRADDPSLASLTRLN</sequence>
<gene>
    <name evidence="1" type="ORF">DFR29_107172</name>
</gene>
<proteinExistence type="predicted"/>
<accession>A0A4R6YWF9</accession>
<protein>
    <submittedName>
        <fullName evidence="1">Uncharacterized protein DUF3301</fullName>
    </submittedName>
</protein>
<keyword evidence="2" id="KW-1185">Reference proteome</keyword>
<comment type="caution">
    <text evidence="1">The sequence shown here is derived from an EMBL/GenBank/DDBJ whole genome shotgun (WGS) entry which is preliminary data.</text>
</comment>
<name>A0A4R6YWF9_9GAMM</name>
<dbReference type="EMBL" id="SNZH01000007">
    <property type="protein sequence ID" value="TDR43164.1"/>
    <property type="molecule type" value="Genomic_DNA"/>
</dbReference>
<evidence type="ECO:0000313" key="2">
    <source>
        <dbReference type="Proteomes" id="UP000295293"/>
    </source>
</evidence>
<evidence type="ECO:0000313" key="1">
    <source>
        <dbReference type="EMBL" id="TDR43164.1"/>
    </source>
</evidence>
<organism evidence="1 2">
    <name type="scientific">Tahibacter aquaticus</name>
    <dbReference type="NCBI Taxonomy" id="520092"/>
    <lineage>
        <taxon>Bacteria</taxon>
        <taxon>Pseudomonadati</taxon>
        <taxon>Pseudomonadota</taxon>
        <taxon>Gammaproteobacteria</taxon>
        <taxon>Lysobacterales</taxon>
        <taxon>Rhodanobacteraceae</taxon>
        <taxon>Tahibacter</taxon>
    </lineage>
</organism>
<dbReference type="InterPro" id="IPR021732">
    <property type="entry name" value="DUF3301"/>
</dbReference>
<dbReference type="Pfam" id="PF11743">
    <property type="entry name" value="DUF3301"/>
    <property type="match status" value="1"/>
</dbReference>
<dbReference type="OrthoDB" id="5959530at2"/>
<dbReference type="AlphaFoldDB" id="A0A4R6YWF9"/>
<dbReference type="Proteomes" id="UP000295293">
    <property type="component" value="Unassembled WGS sequence"/>
</dbReference>